<dbReference type="InterPro" id="IPR012340">
    <property type="entry name" value="NA-bd_OB-fold"/>
</dbReference>
<evidence type="ECO:0000256" key="2">
    <source>
        <dbReference type="ARBA" id="ARBA00022705"/>
    </source>
</evidence>
<evidence type="ECO:0000259" key="5">
    <source>
        <dbReference type="Pfam" id="PF14743"/>
    </source>
</evidence>
<keyword evidence="1 6" id="KW-0436">Ligase</keyword>
<dbReference type="PANTHER" id="PTHR47810">
    <property type="entry name" value="DNA LIGASE"/>
    <property type="match status" value="1"/>
</dbReference>
<reference evidence="6 7" key="1">
    <citation type="submission" date="2020-06" db="EMBL/GenBank/DDBJ databases">
        <title>Schlegella sp. ID0723 isolated from air conditioner.</title>
        <authorList>
            <person name="Kim D.Y."/>
            <person name="Kim D.-U."/>
        </authorList>
    </citation>
    <scope>NUCLEOTIDE SEQUENCE [LARGE SCALE GENOMIC DNA]</scope>
    <source>
        <strain evidence="6 7">ID0723</strain>
    </source>
</reference>
<dbReference type="AlphaFoldDB" id="A0A7Y6NJY5"/>
<dbReference type="RefSeq" id="WP_176065627.1">
    <property type="nucleotide sequence ID" value="NZ_JABWMJ010000001.1"/>
</dbReference>
<dbReference type="Gene3D" id="3.30.1490.70">
    <property type="match status" value="1"/>
</dbReference>
<evidence type="ECO:0000256" key="3">
    <source>
        <dbReference type="ARBA" id="ARBA00022763"/>
    </source>
</evidence>
<proteinExistence type="predicted"/>
<dbReference type="PANTHER" id="PTHR47810:SF1">
    <property type="entry name" value="DNA LIGASE B"/>
    <property type="match status" value="1"/>
</dbReference>
<evidence type="ECO:0000256" key="4">
    <source>
        <dbReference type="ARBA" id="ARBA00023204"/>
    </source>
</evidence>
<sequence length="289" mass="31198">MRSETLLDRRRWLFAGIALQVPKAASAAAPPATAADLVLANVWDPRRDPARCLVSEKYDGVRALWDGTGLRHRSGRPLAAPAWFTAGLPAEPLDGELWMGRRRFDRLSAVVRRHTPDDAGWRSVRYLVFELPNGAGTFAERAARIATLVAATRLAHVEAVAQRRVADPGALQRLLDATVAAGGEGLMLHDAAAPYVRGRSDALSKLKPYLDAEAVVVGHRGGRGRLAGEVGALVVRAPDGRTFRVGSGLGDALRRDPPPLGSVVTYRYRDLTPGGLPRFATLLRRAEAM</sequence>
<dbReference type="SUPFAM" id="SSF56091">
    <property type="entry name" value="DNA ligase/mRNA capping enzyme, catalytic domain"/>
    <property type="match status" value="1"/>
</dbReference>
<keyword evidence="2" id="KW-0235">DNA replication</keyword>
<dbReference type="GO" id="GO:0006281">
    <property type="term" value="P:DNA repair"/>
    <property type="evidence" value="ECO:0007669"/>
    <property type="project" value="UniProtKB-KW"/>
</dbReference>
<comment type="caution">
    <text evidence="6">The sequence shown here is derived from an EMBL/GenBank/DDBJ whole genome shotgun (WGS) entry which is preliminary data.</text>
</comment>
<evidence type="ECO:0000313" key="7">
    <source>
        <dbReference type="Proteomes" id="UP000529637"/>
    </source>
</evidence>
<dbReference type="NCBIfam" id="NF006592">
    <property type="entry name" value="PRK09125.1"/>
    <property type="match status" value="1"/>
</dbReference>
<dbReference type="InterPro" id="IPR050326">
    <property type="entry name" value="NAD_dep_DNA_ligaseB"/>
</dbReference>
<gene>
    <name evidence="6" type="ORF">HQN59_02255</name>
</gene>
<dbReference type="Gene3D" id="2.40.50.140">
    <property type="entry name" value="Nucleic acid-binding proteins"/>
    <property type="match status" value="1"/>
</dbReference>
<keyword evidence="4" id="KW-0234">DNA repair</keyword>
<dbReference type="GO" id="GO:0016874">
    <property type="term" value="F:ligase activity"/>
    <property type="evidence" value="ECO:0007669"/>
    <property type="project" value="UniProtKB-KW"/>
</dbReference>
<name>A0A7Y6NJY5_9BURK</name>
<feature type="domain" description="DNA ligase OB-like" evidence="5">
    <location>
        <begin position="222"/>
        <end position="284"/>
    </location>
</feature>
<dbReference type="CDD" id="cd07896">
    <property type="entry name" value="Adenylation_kDNA_ligase_like"/>
    <property type="match status" value="1"/>
</dbReference>
<dbReference type="InterPro" id="IPR029319">
    <property type="entry name" value="DNA_ligase_OB"/>
</dbReference>
<dbReference type="CDD" id="cd08041">
    <property type="entry name" value="OBF_kDNA_ligase_like"/>
    <property type="match status" value="1"/>
</dbReference>
<accession>A0A7Y6NJY5</accession>
<evidence type="ECO:0000313" key="6">
    <source>
        <dbReference type="EMBL" id="NUZ04573.1"/>
    </source>
</evidence>
<organism evidence="6 7">
    <name type="scientific">Piscinibacter koreensis</name>
    <dbReference type="NCBI Taxonomy" id="2742824"/>
    <lineage>
        <taxon>Bacteria</taxon>
        <taxon>Pseudomonadati</taxon>
        <taxon>Pseudomonadota</taxon>
        <taxon>Betaproteobacteria</taxon>
        <taxon>Burkholderiales</taxon>
        <taxon>Sphaerotilaceae</taxon>
        <taxon>Piscinibacter</taxon>
    </lineage>
</organism>
<keyword evidence="3" id="KW-0227">DNA damage</keyword>
<protein>
    <submittedName>
        <fullName evidence="6">DNA ligase</fullName>
    </submittedName>
</protein>
<dbReference type="Gene3D" id="3.30.470.30">
    <property type="entry name" value="DNA ligase/mRNA capping enzyme"/>
    <property type="match status" value="1"/>
</dbReference>
<keyword evidence="7" id="KW-1185">Reference proteome</keyword>
<dbReference type="Pfam" id="PF14743">
    <property type="entry name" value="DNA_ligase_OB_2"/>
    <property type="match status" value="1"/>
</dbReference>
<dbReference type="EMBL" id="JABWMJ010000001">
    <property type="protein sequence ID" value="NUZ04573.1"/>
    <property type="molecule type" value="Genomic_DNA"/>
</dbReference>
<dbReference type="GO" id="GO:0006260">
    <property type="term" value="P:DNA replication"/>
    <property type="evidence" value="ECO:0007669"/>
    <property type="project" value="UniProtKB-KW"/>
</dbReference>
<evidence type="ECO:0000256" key="1">
    <source>
        <dbReference type="ARBA" id="ARBA00022598"/>
    </source>
</evidence>
<dbReference type="SUPFAM" id="SSF50249">
    <property type="entry name" value="Nucleic acid-binding proteins"/>
    <property type="match status" value="1"/>
</dbReference>
<dbReference type="Proteomes" id="UP000529637">
    <property type="component" value="Unassembled WGS sequence"/>
</dbReference>